<name>A0A913YNK9_EXADI</name>
<feature type="region of interest" description="Disordered" evidence="1">
    <location>
        <begin position="1"/>
        <end position="110"/>
    </location>
</feature>
<sequence>MSRRRERSRSPVDRRERGRRENVRHERHNKNVSHDKYRDKQNRSTLEGKERWDDDSHHSRQDYDEDRHRSPERRVHRSRGVRNDEKRSKNTHDNEPMEGRRREGSREFRQEMVKICFHPTE</sequence>
<dbReference type="RefSeq" id="XP_028516729.1">
    <property type="nucleotide sequence ID" value="XM_028660928.1"/>
</dbReference>
<evidence type="ECO:0000313" key="3">
    <source>
        <dbReference type="Proteomes" id="UP000887567"/>
    </source>
</evidence>
<dbReference type="Proteomes" id="UP000887567">
    <property type="component" value="Unplaced"/>
</dbReference>
<proteinExistence type="predicted"/>
<protein>
    <submittedName>
        <fullName evidence="2">Uncharacterized protein</fullName>
    </submittedName>
</protein>
<feature type="compositionally biased region" description="Basic and acidic residues" evidence="1">
    <location>
        <begin position="32"/>
        <end position="73"/>
    </location>
</feature>
<reference evidence="2" key="1">
    <citation type="submission" date="2022-11" db="UniProtKB">
        <authorList>
            <consortium name="EnsemblMetazoa"/>
        </authorList>
    </citation>
    <scope>IDENTIFICATION</scope>
</reference>
<dbReference type="GeneID" id="114575634"/>
<keyword evidence="3" id="KW-1185">Reference proteome</keyword>
<dbReference type="KEGG" id="epa:114575634"/>
<feature type="compositionally biased region" description="Basic and acidic residues" evidence="1">
    <location>
        <begin position="81"/>
        <end position="110"/>
    </location>
</feature>
<dbReference type="AlphaFoldDB" id="A0A913YNK9"/>
<evidence type="ECO:0000313" key="2">
    <source>
        <dbReference type="EnsemblMetazoa" id="XP_028516729.1"/>
    </source>
</evidence>
<evidence type="ECO:0000256" key="1">
    <source>
        <dbReference type="SAM" id="MobiDB-lite"/>
    </source>
</evidence>
<dbReference type="EnsemblMetazoa" id="XM_028660928.1">
    <property type="protein sequence ID" value="XP_028516729.1"/>
    <property type="gene ID" value="LOC114575634"/>
</dbReference>
<feature type="compositionally biased region" description="Basic and acidic residues" evidence="1">
    <location>
        <begin position="8"/>
        <end position="24"/>
    </location>
</feature>
<organism evidence="2 3">
    <name type="scientific">Exaiptasia diaphana</name>
    <name type="common">Tropical sea anemone</name>
    <name type="synonym">Aiptasia pulchella</name>
    <dbReference type="NCBI Taxonomy" id="2652724"/>
    <lineage>
        <taxon>Eukaryota</taxon>
        <taxon>Metazoa</taxon>
        <taxon>Cnidaria</taxon>
        <taxon>Anthozoa</taxon>
        <taxon>Hexacorallia</taxon>
        <taxon>Actiniaria</taxon>
        <taxon>Aiptasiidae</taxon>
        <taxon>Exaiptasia</taxon>
    </lineage>
</organism>
<accession>A0A913YNK9</accession>